<dbReference type="Pfam" id="PF07687">
    <property type="entry name" value="M20_dimer"/>
    <property type="match status" value="1"/>
</dbReference>
<evidence type="ECO:0000256" key="3">
    <source>
        <dbReference type="ARBA" id="ARBA00022723"/>
    </source>
</evidence>
<comment type="similarity">
    <text evidence="1">Belongs to the peptidase M20A family.</text>
</comment>
<dbReference type="InterPro" id="IPR002933">
    <property type="entry name" value="Peptidase_M20"/>
</dbReference>
<dbReference type="EMBL" id="OZ037952">
    <property type="protein sequence ID" value="CAL1717402.1"/>
    <property type="molecule type" value="Genomic_DNA"/>
</dbReference>
<name>A0ABP1EDT8_9APHY</name>
<dbReference type="Proteomes" id="UP001497453">
    <property type="component" value="Chromosome 9"/>
</dbReference>
<reference evidence="7" key="1">
    <citation type="submission" date="2024-04" db="EMBL/GenBank/DDBJ databases">
        <authorList>
            <person name="Shaw F."/>
            <person name="Minotto A."/>
        </authorList>
    </citation>
    <scope>NUCLEOTIDE SEQUENCE [LARGE SCALE GENOMIC DNA]</scope>
</reference>
<dbReference type="InterPro" id="IPR011650">
    <property type="entry name" value="Peptidase_M20_dimer"/>
</dbReference>
<sequence>MANLKDVHGYVDSHADDFIQRLSEAVAIPSVSTDPSRRGDVHRMALWLENQLKRYGVQTRAVPLGQQEVEGKILEYPPAILGRIGDDSKKKTILIYGHFDVQPAEKSDGWDTEPFELHVDRESGKMFGRGSTDDKGPVLGWLNVLEAHHALRIELPVNLRFCFEGLEEDGSQGLDDLIVTETSKGPQGWFHGVDCVCISDNYWLNTRTPCLTYGLRGIAYYQIIVSGPGSDLHSGMGGAVYEPMTTLISLMGKLVSVEGRILIPGVYDGISVADSSELQKYQDLDYSVADLEKVAGGPISLSDDKATVLMGRTREPSLSLHGIEGAYSGAGGKTVIPATVSGKFSLRLVPPQTPDDITKKVVSFIEDEFAKLKTKLKMKVEFVGGGKPWVADTNHWSYEAAKRATETVWGKTPNYTREGGSIPVTLTFADNLGVNVLLLPMGRADDGAHSTNEKLDISNFLNGVCSSLLSNLSSFTQNDRAPQTKLLGTYLYEVANINSDK</sequence>
<feature type="domain" description="Peptidase M20 dimerisation" evidence="5">
    <location>
        <begin position="213"/>
        <end position="370"/>
    </location>
</feature>
<keyword evidence="4" id="KW-0378">Hydrolase</keyword>
<evidence type="ECO:0000313" key="7">
    <source>
        <dbReference type="Proteomes" id="UP001497453"/>
    </source>
</evidence>
<dbReference type="InterPro" id="IPR051458">
    <property type="entry name" value="Cyt/Met_Dipeptidase"/>
</dbReference>
<dbReference type="SUPFAM" id="SSF53187">
    <property type="entry name" value="Zn-dependent exopeptidases"/>
    <property type="match status" value="1"/>
</dbReference>
<protein>
    <recommendedName>
        <fullName evidence="5">Peptidase M20 dimerisation domain-containing protein</fullName>
    </recommendedName>
</protein>
<evidence type="ECO:0000256" key="2">
    <source>
        <dbReference type="ARBA" id="ARBA00022670"/>
    </source>
</evidence>
<keyword evidence="2" id="KW-0645">Protease</keyword>
<organism evidence="6 7">
    <name type="scientific">Somion occarium</name>
    <dbReference type="NCBI Taxonomy" id="3059160"/>
    <lineage>
        <taxon>Eukaryota</taxon>
        <taxon>Fungi</taxon>
        <taxon>Dikarya</taxon>
        <taxon>Basidiomycota</taxon>
        <taxon>Agaricomycotina</taxon>
        <taxon>Agaricomycetes</taxon>
        <taxon>Polyporales</taxon>
        <taxon>Cerrenaceae</taxon>
        <taxon>Somion</taxon>
    </lineage>
</organism>
<evidence type="ECO:0000256" key="1">
    <source>
        <dbReference type="ARBA" id="ARBA00006247"/>
    </source>
</evidence>
<evidence type="ECO:0000256" key="4">
    <source>
        <dbReference type="ARBA" id="ARBA00022801"/>
    </source>
</evidence>
<keyword evidence="7" id="KW-1185">Reference proteome</keyword>
<dbReference type="CDD" id="cd05676">
    <property type="entry name" value="M20_dipept_like_CNDP"/>
    <property type="match status" value="1"/>
</dbReference>
<evidence type="ECO:0000259" key="5">
    <source>
        <dbReference type="Pfam" id="PF07687"/>
    </source>
</evidence>
<evidence type="ECO:0000313" key="6">
    <source>
        <dbReference type="EMBL" id="CAL1717402.1"/>
    </source>
</evidence>
<dbReference type="Pfam" id="PF01546">
    <property type="entry name" value="Peptidase_M20"/>
    <property type="match status" value="1"/>
</dbReference>
<proteinExistence type="inferred from homology"/>
<dbReference type="Gene3D" id="3.40.630.10">
    <property type="entry name" value="Zn peptidases"/>
    <property type="match status" value="1"/>
</dbReference>
<dbReference type="Gene3D" id="3.30.70.360">
    <property type="match status" value="1"/>
</dbReference>
<dbReference type="PANTHER" id="PTHR43270:SF4">
    <property type="entry name" value="CARNOSINE DIPEPTIDASE 2, ISOFORM A"/>
    <property type="match status" value="1"/>
</dbReference>
<keyword evidence="3" id="KW-0479">Metal-binding</keyword>
<dbReference type="PANTHER" id="PTHR43270">
    <property type="entry name" value="BETA-ALA-HIS DIPEPTIDASE"/>
    <property type="match status" value="1"/>
</dbReference>
<accession>A0ABP1EDT8</accession>
<gene>
    <name evidence="6" type="ORF">GFSPODELE1_LOCUS11211</name>
</gene>